<dbReference type="InterPro" id="IPR050140">
    <property type="entry name" value="SRY-related_HMG-box_TF-like"/>
</dbReference>
<evidence type="ECO:0000256" key="1">
    <source>
        <dbReference type="ARBA" id="ARBA00004123"/>
    </source>
</evidence>
<dbReference type="CDD" id="cd22028">
    <property type="entry name" value="HMG-box_SoxA_SoxB_SoxG"/>
    <property type="match status" value="1"/>
</dbReference>
<dbReference type="GO" id="GO:0000978">
    <property type="term" value="F:RNA polymerase II cis-regulatory region sequence-specific DNA binding"/>
    <property type="evidence" value="ECO:0007669"/>
    <property type="project" value="TreeGrafter"/>
</dbReference>
<dbReference type="GO" id="GO:0005654">
    <property type="term" value="C:nucleoplasm"/>
    <property type="evidence" value="ECO:0007669"/>
    <property type="project" value="Ensembl"/>
</dbReference>
<dbReference type="AlphaFoldDB" id="A0A8C6DGJ9"/>
<evidence type="ECO:0000256" key="2">
    <source>
        <dbReference type="ARBA" id="ARBA00023015"/>
    </source>
</evidence>
<dbReference type="InterPro" id="IPR036910">
    <property type="entry name" value="HMG_box_dom_sf"/>
</dbReference>
<keyword evidence="2" id="KW-0805">Transcription regulation</keyword>
<dbReference type="Ensembl" id="ENSMMST00000016590.1">
    <property type="protein sequence ID" value="ENSMMSP00000015028.1"/>
    <property type="gene ID" value="ENSMMSG00000011456.1"/>
</dbReference>
<keyword evidence="6 7" id="KW-0539">Nucleus</keyword>
<feature type="domain" description="HMG box" evidence="9">
    <location>
        <begin position="142"/>
        <end position="210"/>
    </location>
</feature>
<evidence type="ECO:0000256" key="7">
    <source>
        <dbReference type="PROSITE-ProRule" id="PRU00267"/>
    </source>
</evidence>
<gene>
    <name evidence="10" type="primary">SOX3</name>
</gene>
<reference evidence="10" key="1">
    <citation type="submission" date="2025-08" db="UniProtKB">
        <authorList>
            <consortium name="Ensembl"/>
        </authorList>
    </citation>
    <scope>IDENTIFICATION</scope>
</reference>
<protein>
    <submittedName>
        <fullName evidence="10">SRY-box transcription factor 3</fullName>
    </submittedName>
</protein>
<dbReference type="GeneTree" id="ENSGT00940000162359"/>
<keyword evidence="3 7" id="KW-0238">DNA-binding</keyword>
<dbReference type="GO" id="GO:0000122">
    <property type="term" value="P:negative regulation of transcription by RNA polymerase II"/>
    <property type="evidence" value="ECO:0007669"/>
    <property type="project" value="TreeGrafter"/>
</dbReference>
<dbReference type="Pfam" id="PF00505">
    <property type="entry name" value="HMG_box"/>
    <property type="match status" value="1"/>
</dbReference>
<dbReference type="Proteomes" id="UP000694544">
    <property type="component" value="Unplaced"/>
</dbReference>
<organism evidence="10 11">
    <name type="scientific">Moschus moschiferus</name>
    <name type="common">Siberian musk deer</name>
    <name type="synonym">Moschus sibiricus</name>
    <dbReference type="NCBI Taxonomy" id="68415"/>
    <lineage>
        <taxon>Eukaryota</taxon>
        <taxon>Metazoa</taxon>
        <taxon>Chordata</taxon>
        <taxon>Craniata</taxon>
        <taxon>Vertebrata</taxon>
        <taxon>Euteleostomi</taxon>
        <taxon>Mammalia</taxon>
        <taxon>Eutheria</taxon>
        <taxon>Laurasiatheria</taxon>
        <taxon>Artiodactyla</taxon>
        <taxon>Ruminantia</taxon>
        <taxon>Pecora</taxon>
        <taxon>Moschidae</taxon>
        <taxon>Moschus</taxon>
    </lineage>
</organism>
<evidence type="ECO:0000256" key="3">
    <source>
        <dbReference type="ARBA" id="ARBA00023125"/>
    </source>
</evidence>
<dbReference type="Gene3D" id="1.10.30.10">
    <property type="entry name" value="High mobility group box domain"/>
    <property type="match status" value="1"/>
</dbReference>
<dbReference type="InterPro" id="IPR009071">
    <property type="entry name" value="HMG_box_dom"/>
</dbReference>
<evidence type="ECO:0000313" key="10">
    <source>
        <dbReference type="Ensembl" id="ENSMMSP00000015028.1"/>
    </source>
</evidence>
<keyword evidence="4" id="KW-0010">Activator</keyword>
<evidence type="ECO:0000256" key="6">
    <source>
        <dbReference type="ARBA" id="ARBA00023242"/>
    </source>
</evidence>
<dbReference type="GO" id="GO:0001228">
    <property type="term" value="F:DNA-binding transcription activator activity, RNA polymerase II-specific"/>
    <property type="evidence" value="ECO:0007669"/>
    <property type="project" value="TreeGrafter"/>
</dbReference>
<dbReference type="SUPFAM" id="SSF47095">
    <property type="entry name" value="HMG-box"/>
    <property type="match status" value="1"/>
</dbReference>
<dbReference type="SMART" id="SM00398">
    <property type="entry name" value="HMG"/>
    <property type="match status" value="1"/>
</dbReference>
<dbReference type="GO" id="GO:0007530">
    <property type="term" value="P:sex determination"/>
    <property type="evidence" value="ECO:0007669"/>
    <property type="project" value="Ensembl"/>
</dbReference>
<evidence type="ECO:0000256" key="4">
    <source>
        <dbReference type="ARBA" id="ARBA00023159"/>
    </source>
</evidence>
<dbReference type="GO" id="GO:0007420">
    <property type="term" value="P:brain development"/>
    <property type="evidence" value="ECO:0007669"/>
    <property type="project" value="TreeGrafter"/>
</dbReference>
<dbReference type="PANTHER" id="PTHR10270">
    <property type="entry name" value="SOX TRANSCRIPTION FACTOR"/>
    <property type="match status" value="1"/>
</dbReference>
<sequence length="441" mass="44589">MRPARDHAAGASSPLGPADLARTTAASLPFLPDPRAQRPPSATPTESPGLFTVAAPEPGAPSPPATLAHLLPAPAMYSLLENELKNPVGPPTPAAGAGGPAAPGGGSKSSANPGGGATAGGGSSGGSSGGGGGGGGSDQDRVKRPMNAFMVWSRGQRRKMALENPKMHNSEISKRLGADWKLLTDAEKRPFIDEAKRLRAVHMKEYPDYKYRPRRKTKTLLKKDKYSLPGGLLPPGAAAAAAAAAAASSPVGVGQRLDTYTHVNGWANGAYSLVQEQLGYAPPATMSSPPPPPALPQMHRYDMAGLQYSHMMPPGAQSYMNAAAAAAAASGYGSMAPSAAAAAAYGQQPAAAAAAAAAAMSLGPMGTVVKTEPSSPPPAISSHSQRACLGDLRDMISMYLPPGGDAADAASPLPGGRLHSVHQHYQGAGTAVNGTVPLTHI</sequence>
<dbReference type="GO" id="GO:0030182">
    <property type="term" value="P:neuron differentiation"/>
    <property type="evidence" value="ECO:0007669"/>
    <property type="project" value="TreeGrafter"/>
</dbReference>
<comment type="subcellular location">
    <subcellularLocation>
        <location evidence="1">Nucleus</location>
    </subcellularLocation>
</comment>
<dbReference type="PROSITE" id="PS50118">
    <property type="entry name" value="HMG_BOX_2"/>
    <property type="match status" value="1"/>
</dbReference>
<feature type="compositionally biased region" description="Gly residues" evidence="8">
    <location>
        <begin position="96"/>
        <end position="137"/>
    </location>
</feature>
<name>A0A8C6DGJ9_MOSMO</name>
<proteinExistence type="predicted"/>
<evidence type="ECO:0000256" key="5">
    <source>
        <dbReference type="ARBA" id="ARBA00023163"/>
    </source>
</evidence>
<accession>A0A8C6DGJ9</accession>
<feature type="DNA-binding region" description="HMG box" evidence="7">
    <location>
        <begin position="142"/>
        <end position="210"/>
    </location>
</feature>
<keyword evidence="5" id="KW-0804">Transcription</keyword>
<dbReference type="PANTHER" id="PTHR10270:SF111">
    <property type="entry name" value="TRANSCRIPTION FACTOR SOX-3"/>
    <property type="match status" value="1"/>
</dbReference>
<evidence type="ECO:0000256" key="8">
    <source>
        <dbReference type="SAM" id="MobiDB-lite"/>
    </source>
</evidence>
<feature type="region of interest" description="Disordered" evidence="8">
    <location>
        <begin position="83"/>
        <end position="142"/>
    </location>
</feature>
<evidence type="ECO:0000313" key="11">
    <source>
        <dbReference type="Proteomes" id="UP000694544"/>
    </source>
</evidence>
<dbReference type="InterPro" id="IPR022097">
    <property type="entry name" value="SOX_fam"/>
</dbReference>
<dbReference type="Pfam" id="PF12336">
    <property type="entry name" value="SOXp"/>
    <property type="match status" value="1"/>
</dbReference>
<feature type="region of interest" description="Disordered" evidence="8">
    <location>
        <begin position="1"/>
        <end position="68"/>
    </location>
</feature>
<evidence type="ECO:0000259" key="9">
    <source>
        <dbReference type="PROSITE" id="PS50118"/>
    </source>
</evidence>
<keyword evidence="11" id="KW-1185">Reference proteome</keyword>
<reference evidence="10" key="2">
    <citation type="submission" date="2025-09" db="UniProtKB">
        <authorList>
            <consortium name="Ensembl"/>
        </authorList>
    </citation>
    <scope>IDENTIFICATION</scope>
</reference>
<dbReference type="FunFam" id="1.10.30.10:FF:000002">
    <property type="entry name" value="transcription factor Sox-2"/>
    <property type="match status" value="1"/>
</dbReference>